<sequence>MLLPKGVIDLAINRFGELDVLKSKCLPIPEFGAGKVLIRVKCNDLSENIVCTFMPHPTPALVRRRQCCVKPRVRRFVHADQNCPAPIIMCFADKGARHCAWIAAANAWKGLP</sequence>
<dbReference type="Proteomes" id="UP000231259">
    <property type="component" value="Unassembled WGS sequence"/>
</dbReference>
<reference evidence="1 2" key="1">
    <citation type="submission" date="2013-09" db="EMBL/GenBank/DDBJ databases">
        <title>Genome sequencing of Phaeobacter antarcticus sp. nov. SM1211.</title>
        <authorList>
            <person name="Zhang X.-Y."/>
            <person name="Liu C."/>
            <person name="Chen X.-L."/>
            <person name="Xie B.-B."/>
            <person name="Qin Q.-L."/>
            <person name="Rong J.-C."/>
            <person name="Zhang Y.-Z."/>
        </authorList>
    </citation>
    <scope>NUCLEOTIDE SEQUENCE [LARGE SCALE GENOMIC DNA]</scope>
    <source>
        <strain evidence="1 2">SM1211</strain>
    </source>
</reference>
<dbReference type="EMBL" id="AWWI01000070">
    <property type="protein sequence ID" value="PIL20005.1"/>
    <property type="molecule type" value="Genomic_DNA"/>
</dbReference>
<evidence type="ECO:0000313" key="2">
    <source>
        <dbReference type="Proteomes" id="UP000231259"/>
    </source>
</evidence>
<evidence type="ECO:0000313" key="1">
    <source>
        <dbReference type="EMBL" id="PIL20005.1"/>
    </source>
</evidence>
<comment type="caution">
    <text evidence="1">The sequence shown here is derived from an EMBL/GenBank/DDBJ whole genome shotgun (WGS) entry which is preliminary data.</text>
</comment>
<name>A0A2G8REK7_9RHOB</name>
<organism evidence="1 2">
    <name type="scientific">Puniceibacterium antarcticum</name>
    <dbReference type="NCBI Taxonomy" id="1206336"/>
    <lineage>
        <taxon>Bacteria</taxon>
        <taxon>Pseudomonadati</taxon>
        <taxon>Pseudomonadota</taxon>
        <taxon>Alphaproteobacteria</taxon>
        <taxon>Rhodobacterales</taxon>
        <taxon>Paracoccaceae</taxon>
        <taxon>Puniceibacterium</taxon>
    </lineage>
</organism>
<proteinExistence type="predicted"/>
<dbReference type="AlphaFoldDB" id="A0A2G8REK7"/>
<keyword evidence="2" id="KW-1185">Reference proteome</keyword>
<gene>
    <name evidence="1" type="ORF">P775_11660</name>
</gene>
<protein>
    <submittedName>
        <fullName evidence="1">Uncharacterized protein</fullName>
    </submittedName>
</protein>
<accession>A0A2G8REK7</accession>